<dbReference type="GO" id="GO:0006289">
    <property type="term" value="P:nucleotide-excision repair"/>
    <property type="evidence" value="ECO:0007669"/>
    <property type="project" value="UniProtKB-UniRule"/>
</dbReference>
<evidence type="ECO:0000256" key="2">
    <source>
        <dbReference type="ARBA" id="ARBA00008533"/>
    </source>
</evidence>
<gene>
    <name evidence="12" type="primary">uvrB</name>
    <name evidence="18" type="ORF">UR56_C0018G0007</name>
</gene>
<evidence type="ECO:0000256" key="4">
    <source>
        <dbReference type="ARBA" id="ARBA00022741"/>
    </source>
</evidence>
<dbReference type="GO" id="GO:0003677">
    <property type="term" value="F:DNA binding"/>
    <property type="evidence" value="ECO:0007669"/>
    <property type="project" value="UniProtKB-UniRule"/>
</dbReference>
<evidence type="ECO:0000256" key="12">
    <source>
        <dbReference type="HAMAP-Rule" id="MF_00204"/>
    </source>
</evidence>
<dbReference type="CDD" id="cd17916">
    <property type="entry name" value="DEXHc_UvrB"/>
    <property type="match status" value="1"/>
</dbReference>
<evidence type="ECO:0000256" key="5">
    <source>
        <dbReference type="ARBA" id="ARBA00022763"/>
    </source>
</evidence>
<keyword evidence="5 12" id="KW-0227">DNA damage</keyword>
<dbReference type="Pfam" id="PF02151">
    <property type="entry name" value="UVR"/>
    <property type="match status" value="1"/>
</dbReference>
<dbReference type="SMART" id="SM00487">
    <property type="entry name" value="DEXDc"/>
    <property type="match status" value="1"/>
</dbReference>
<dbReference type="GO" id="GO:0005737">
    <property type="term" value="C:cytoplasm"/>
    <property type="evidence" value="ECO:0007669"/>
    <property type="project" value="UniProtKB-SubCell"/>
</dbReference>
<dbReference type="PANTHER" id="PTHR24029">
    <property type="entry name" value="UVRABC SYSTEM PROTEIN B"/>
    <property type="match status" value="1"/>
</dbReference>
<dbReference type="PROSITE" id="PS51192">
    <property type="entry name" value="HELICASE_ATP_BIND_1"/>
    <property type="match status" value="1"/>
</dbReference>
<sequence>MHIDVNDEVYQELDNIHLTIISIKFAKSIIKLKVNYFFTIKSSIPKFFIGKQQTEKNLISSLLTLNLMFKLKSSFSPTGDQPQAIEKLVAGIKMGRKDQVLLGVTGSGKTFTLANVIEKLQMPALIISHNKTLAGQLYQEFRDFFPENAVSYFVSYYDYYQPEAYMPSSDTYIEKEAQINELIDKLRLKATTNILTRKDVIVVASVSCIYNIGSPVEYGHFILEVEIGQKIKIKSIARRLIELQYSRSEFDFKRGTFRIRGDRIDIYPAYEDIGYRIELEGLKVKKFESFEPLTGKLLTTNYPLPTSLIIYPAKHYLMDPSVFKNAEQQIRDDLKQEANELKKKNKLVEMQRLVRKVNYDLEMIKEVGYVNGIENYSRYFDGRAPGGAPYSLINYFNQQYGKDWLLFIDESHMTVPQIRGMFNGDYSRKNTLIDYGFRLRSALDNRPLKFEEFYPMASKIVYVSATPNQWEIEKSKVKSQKSKIKLKSQKFENNNGIVEQLIRPTGIIDPEIIIKPATNEVQDLILEIEKRVKLKQKVLVTTLTKKMAEDLSTYLKEKKINAAYLHSDVKTLERSNILDNLRKGNFDVLIGVNLLREGLDLPEVTLVAILDADREGFLRSRTSLIQTMGRASRNITGQVIIYADIMTKSITSAVGEINRRRKYQVEYNTKHKITPKTIYKPIREKIVNQDEKNLFYDRDFDSRYLDEMNLESLTPYDKKKLIKKMEREMRNQAENLNFELAIRIREKVKEIKN</sequence>
<evidence type="ECO:0000256" key="1">
    <source>
        <dbReference type="ARBA" id="ARBA00004496"/>
    </source>
</evidence>
<dbReference type="PANTHER" id="PTHR24029:SF0">
    <property type="entry name" value="UVRABC SYSTEM PROTEIN B"/>
    <property type="match status" value="1"/>
</dbReference>
<dbReference type="GO" id="GO:0005524">
    <property type="term" value="F:ATP binding"/>
    <property type="evidence" value="ECO:0007669"/>
    <property type="project" value="UniProtKB-UniRule"/>
</dbReference>
<reference evidence="18 19" key="1">
    <citation type="journal article" date="2015" name="Nature">
        <title>rRNA introns, odd ribosomes, and small enigmatic genomes across a large radiation of phyla.</title>
        <authorList>
            <person name="Brown C.T."/>
            <person name="Hug L.A."/>
            <person name="Thomas B.C."/>
            <person name="Sharon I."/>
            <person name="Castelle C.J."/>
            <person name="Singh A."/>
            <person name="Wilkins M.J."/>
            <person name="Williams K.H."/>
            <person name="Banfield J.F."/>
        </authorList>
    </citation>
    <scope>NUCLEOTIDE SEQUENCE [LARGE SCALE GENOMIC DNA]</scope>
</reference>
<evidence type="ECO:0000256" key="6">
    <source>
        <dbReference type="ARBA" id="ARBA00022769"/>
    </source>
</evidence>
<comment type="caution">
    <text evidence="18">The sequence shown here is derived from an EMBL/GenBank/DDBJ whole genome shotgun (WGS) entry which is preliminary data.</text>
</comment>
<keyword evidence="3 12" id="KW-0963">Cytoplasm</keyword>
<dbReference type="PATRIC" id="fig|1618484.3.peg.630"/>
<evidence type="ECO:0000259" key="17">
    <source>
        <dbReference type="PROSITE" id="PS51194"/>
    </source>
</evidence>
<feature type="domain" description="UVR" evidence="15">
    <location>
        <begin position="719"/>
        <end position="753"/>
    </location>
</feature>
<dbReference type="InterPro" id="IPR036876">
    <property type="entry name" value="UVR_dom_sf"/>
</dbReference>
<dbReference type="PROSITE" id="PS51194">
    <property type="entry name" value="HELICASE_CTER"/>
    <property type="match status" value="1"/>
</dbReference>
<comment type="domain">
    <text evidence="12">The beta-hairpin motif is involved in DNA binding.</text>
</comment>
<dbReference type="EMBL" id="LBPR01000018">
    <property type="protein sequence ID" value="KKP60908.1"/>
    <property type="molecule type" value="Genomic_DNA"/>
</dbReference>
<comment type="similarity">
    <text evidence="2 12 13">Belongs to the UvrB family.</text>
</comment>
<evidence type="ECO:0000256" key="14">
    <source>
        <dbReference type="SAM" id="Coils"/>
    </source>
</evidence>
<dbReference type="GO" id="GO:0009432">
    <property type="term" value="P:SOS response"/>
    <property type="evidence" value="ECO:0007669"/>
    <property type="project" value="UniProtKB-UniRule"/>
</dbReference>
<evidence type="ECO:0000256" key="11">
    <source>
        <dbReference type="ARBA" id="ARBA00029504"/>
    </source>
</evidence>
<dbReference type="InterPro" id="IPR001650">
    <property type="entry name" value="Helicase_C-like"/>
</dbReference>
<dbReference type="Pfam" id="PF04851">
    <property type="entry name" value="ResIII"/>
    <property type="match status" value="1"/>
</dbReference>
<dbReference type="InterPro" id="IPR041471">
    <property type="entry name" value="UvrB_inter"/>
</dbReference>
<dbReference type="InterPro" id="IPR006935">
    <property type="entry name" value="Helicase/UvrB_N"/>
</dbReference>
<evidence type="ECO:0000256" key="7">
    <source>
        <dbReference type="ARBA" id="ARBA00022840"/>
    </source>
</evidence>
<organism evidence="18 19">
    <name type="scientific">Candidatus Roizmanbacteria bacterium GW2011_GWC2_34_23</name>
    <dbReference type="NCBI Taxonomy" id="1618484"/>
    <lineage>
        <taxon>Bacteria</taxon>
        <taxon>Candidatus Roizmaniibacteriota</taxon>
    </lineage>
</organism>
<dbReference type="PROSITE" id="PS50151">
    <property type="entry name" value="UVR"/>
    <property type="match status" value="1"/>
</dbReference>
<dbReference type="SUPFAM" id="SSF52540">
    <property type="entry name" value="P-loop containing nucleoside triphosphate hydrolases"/>
    <property type="match status" value="2"/>
</dbReference>
<feature type="domain" description="Helicase C-terminal" evidence="17">
    <location>
        <begin position="520"/>
        <end position="682"/>
    </location>
</feature>
<dbReference type="Pfam" id="PF12344">
    <property type="entry name" value="UvrB"/>
    <property type="match status" value="1"/>
</dbReference>
<dbReference type="AlphaFoldDB" id="A0A0G0AUN3"/>
<evidence type="ECO:0000256" key="10">
    <source>
        <dbReference type="ARBA" id="ARBA00026033"/>
    </source>
</evidence>
<dbReference type="Gene3D" id="4.10.860.10">
    <property type="entry name" value="UVR domain"/>
    <property type="match status" value="1"/>
</dbReference>
<keyword evidence="14" id="KW-0175">Coiled coil</keyword>
<dbReference type="InterPro" id="IPR014001">
    <property type="entry name" value="Helicase_ATP-bd"/>
</dbReference>
<feature type="binding site" evidence="12">
    <location>
        <begin position="103"/>
        <end position="110"/>
    </location>
    <ligand>
        <name>ATP</name>
        <dbReference type="ChEBI" id="CHEBI:30616"/>
    </ligand>
</feature>
<dbReference type="InterPro" id="IPR004807">
    <property type="entry name" value="UvrB"/>
</dbReference>
<comment type="subunit">
    <text evidence="10 12 13">Forms a heterotetramer with UvrA during the search for lesions. Interacts with UvrC in an incision complex.</text>
</comment>
<feature type="coiled-coil region" evidence="14">
    <location>
        <begin position="324"/>
        <end position="351"/>
    </location>
</feature>
<dbReference type="InterPro" id="IPR027417">
    <property type="entry name" value="P-loop_NTPase"/>
</dbReference>
<dbReference type="GO" id="GO:0009380">
    <property type="term" value="C:excinuclease repair complex"/>
    <property type="evidence" value="ECO:0007669"/>
    <property type="project" value="InterPro"/>
</dbReference>
<dbReference type="NCBIfam" id="NF003673">
    <property type="entry name" value="PRK05298.1"/>
    <property type="match status" value="1"/>
</dbReference>
<dbReference type="InterPro" id="IPR001943">
    <property type="entry name" value="UVR_dom"/>
</dbReference>
<dbReference type="InterPro" id="IPR024759">
    <property type="entry name" value="UvrB_YAD/RRR_dom"/>
</dbReference>
<keyword evidence="9 12" id="KW-0234">DNA repair</keyword>
<dbReference type="HAMAP" id="MF_00204">
    <property type="entry name" value="UvrB"/>
    <property type="match status" value="1"/>
</dbReference>
<evidence type="ECO:0000313" key="19">
    <source>
        <dbReference type="Proteomes" id="UP000034004"/>
    </source>
</evidence>
<protein>
    <recommendedName>
        <fullName evidence="11 12">UvrABC system protein B</fullName>
        <shortName evidence="12">Protein UvrB</shortName>
    </recommendedName>
    <alternativeName>
        <fullName evidence="12">Excinuclease ABC subunit B</fullName>
    </alternativeName>
</protein>
<proteinExistence type="inferred from homology"/>
<keyword evidence="7 12" id="KW-0067">ATP-binding</keyword>
<dbReference type="Pfam" id="PF00271">
    <property type="entry name" value="Helicase_C"/>
    <property type="match status" value="1"/>
</dbReference>
<dbReference type="SMART" id="SM00490">
    <property type="entry name" value="HELICc"/>
    <property type="match status" value="1"/>
</dbReference>
<comment type="function">
    <text evidence="12">The UvrABC repair system catalyzes the recognition and processing of DNA lesions. A damage recognition complex composed of 2 UvrA and 2 UvrB subunits scans DNA for abnormalities. Upon binding of the UvrA(2)B(2) complex to a putative damaged site, the DNA wraps around one UvrB monomer. DNA wrap is dependent on ATP binding by UvrB and probably causes local melting of the DNA helix, facilitating insertion of UvrB beta-hairpin between the DNA strands. Then UvrB probes one DNA strand for the presence of a lesion. If a lesion is found the UvrA subunits dissociate and the UvrB-DNA preincision complex is formed. This complex is subsequently bound by UvrC and the second UvrB is released. If no lesion is found, the DNA wraps around the other UvrB subunit that will check the other stand for damage.</text>
</comment>
<evidence type="ECO:0000313" key="18">
    <source>
        <dbReference type="EMBL" id="KKP60908.1"/>
    </source>
</evidence>
<comment type="subcellular location">
    <subcellularLocation>
        <location evidence="1 12 13">Cytoplasm</location>
    </subcellularLocation>
</comment>
<evidence type="ECO:0000256" key="13">
    <source>
        <dbReference type="RuleBase" id="RU003587"/>
    </source>
</evidence>
<evidence type="ECO:0000256" key="3">
    <source>
        <dbReference type="ARBA" id="ARBA00022490"/>
    </source>
</evidence>
<feature type="domain" description="Helicase ATP-binding" evidence="16">
    <location>
        <begin position="90"/>
        <end position="223"/>
    </location>
</feature>
<dbReference type="SUPFAM" id="SSF46600">
    <property type="entry name" value="C-terminal UvrC-binding domain of UvrB"/>
    <property type="match status" value="1"/>
</dbReference>
<keyword evidence="12 13" id="KW-0742">SOS response</keyword>
<evidence type="ECO:0000256" key="9">
    <source>
        <dbReference type="ARBA" id="ARBA00023204"/>
    </source>
</evidence>
<dbReference type="Pfam" id="PF17757">
    <property type="entry name" value="UvrB_inter"/>
    <property type="match status" value="1"/>
</dbReference>
<keyword evidence="4 12" id="KW-0547">Nucleotide-binding</keyword>
<dbReference type="GO" id="GO:0009381">
    <property type="term" value="F:excinuclease ABC activity"/>
    <property type="evidence" value="ECO:0007669"/>
    <property type="project" value="UniProtKB-UniRule"/>
</dbReference>
<dbReference type="Gene3D" id="3.40.50.300">
    <property type="entry name" value="P-loop containing nucleotide triphosphate hydrolases"/>
    <property type="match status" value="3"/>
</dbReference>
<keyword evidence="8 12" id="KW-0267">Excision nuclease</keyword>
<evidence type="ECO:0000256" key="8">
    <source>
        <dbReference type="ARBA" id="ARBA00022881"/>
    </source>
</evidence>
<evidence type="ECO:0000259" key="15">
    <source>
        <dbReference type="PROSITE" id="PS50151"/>
    </source>
</evidence>
<dbReference type="GO" id="GO:0016887">
    <property type="term" value="F:ATP hydrolysis activity"/>
    <property type="evidence" value="ECO:0007669"/>
    <property type="project" value="InterPro"/>
</dbReference>
<accession>A0A0G0AUN3</accession>
<dbReference type="NCBIfam" id="TIGR00631">
    <property type="entry name" value="uvrb"/>
    <property type="match status" value="1"/>
</dbReference>
<name>A0A0G0AUN3_9BACT</name>
<dbReference type="Proteomes" id="UP000034004">
    <property type="component" value="Unassembled WGS sequence"/>
</dbReference>
<keyword evidence="6 12" id="KW-0228">DNA excision</keyword>
<feature type="short sequence motif" description="Beta-hairpin" evidence="12">
    <location>
        <begin position="156"/>
        <end position="179"/>
    </location>
</feature>
<evidence type="ECO:0000259" key="16">
    <source>
        <dbReference type="PROSITE" id="PS51192"/>
    </source>
</evidence>
<dbReference type="STRING" id="1618484.UR56_C0018G0007"/>